<evidence type="ECO:0000313" key="1">
    <source>
        <dbReference type="EMBL" id="GBC06393.1"/>
    </source>
</evidence>
<name>A0A2Z6RZU9_9GLOM</name>
<accession>A0A2Z6RZU9</accession>
<evidence type="ECO:0000313" key="2">
    <source>
        <dbReference type="Proteomes" id="UP000247702"/>
    </source>
</evidence>
<sequence>MLFLSLAGTYISDFGFEFNFGADANGFSELNVSELNVCATNFGFEFNVVTGKNDPFDATDFDLDFNVGCDFHDTGRH</sequence>
<dbReference type="EMBL" id="BEXD01004070">
    <property type="protein sequence ID" value="GBC06393.1"/>
    <property type="molecule type" value="Genomic_DNA"/>
</dbReference>
<organism evidence="1 2">
    <name type="scientific">Rhizophagus clarus</name>
    <dbReference type="NCBI Taxonomy" id="94130"/>
    <lineage>
        <taxon>Eukaryota</taxon>
        <taxon>Fungi</taxon>
        <taxon>Fungi incertae sedis</taxon>
        <taxon>Mucoromycota</taxon>
        <taxon>Glomeromycotina</taxon>
        <taxon>Glomeromycetes</taxon>
        <taxon>Glomerales</taxon>
        <taxon>Glomeraceae</taxon>
        <taxon>Rhizophagus</taxon>
    </lineage>
</organism>
<reference evidence="1 2" key="1">
    <citation type="submission" date="2017-11" db="EMBL/GenBank/DDBJ databases">
        <title>The genome of Rhizophagus clarus HR1 reveals common genetic basis of auxotrophy among arbuscular mycorrhizal fungi.</title>
        <authorList>
            <person name="Kobayashi Y."/>
        </authorList>
    </citation>
    <scope>NUCLEOTIDE SEQUENCE [LARGE SCALE GENOMIC DNA]</scope>
    <source>
        <strain evidence="1 2">HR1</strain>
    </source>
</reference>
<dbReference type="Proteomes" id="UP000247702">
    <property type="component" value="Unassembled WGS sequence"/>
</dbReference>
<keyword evidence="2" id="KW-1185">Reference proteome</keyword>
<protein>
    <submittedName>
        <fullName evidence="1">Uncharacterized protein</fullName>
    </submittedName>
</protein>
<gene>
    <name evidence="1" type="ORF">RclHR1_00680037</name>
</gene>
<dbReference type="AlphaFoldDB" id="A0A2Z6RZU9"/>
<proteinExistence type="predicted"/>
<comment type="caution">
    <text evidence="1">The sequence shown here is derived from an EMBL/GenBank/DDBJ whole genome shotgun (WGS) entry which is preliminary data.</text>
</comment>